<proteinExistence type="predicted"/>
<comment type="caution">
    <text evidence="1">The sequence shown here is derived from an EMBL/GenBank/DDBJ whole genome shotgun (WGS) entry which is preliminary data.</text>
</comment>
<sequence length="70" mass="8141">MMEIGYQVGQTIMMENSRQNAEQDRDNQQPVFCFMRTSFSWGFSCKTECNGAFSSAKSAREDIVKFRQQQ</sequence>
<reference evidence="1 2" key="1">
    <citation type="submission" date="2013-10" db="EMBL/GenBank/DDBJ databases">
        <title>Antibiotic resistance diversity of beta-lactamase producers in the General Hospital Vienna.</title>
        <authorList>
            <person name="Barisic I."/>
            <person name="Mitteregger D."/>
            <person name="Hirschl A.M."/>
            <person name="Noehammer C."/>
            <person name="Wiesinger-Mayr H."/>
        </authorList>
    </citation>
    <scope>NUCLEOTIDE SEQUENCE [LARGE SCALE GENOMIC DNA]</scope>
    <source>
        <strain evidence="1 2">ISC11</strain>
    </source>
</reference>
<dbReference type="RefSeq" id="WP_032949114.1">
    <property type="nucleotide sequence ID" value="NZ_CAYANS010000012.1"/>
</dbReference>
<evidence type="ECO:0000313" key="2">
    <source>
        <dbReference type="Proteomes" id="UP000019194"/>
    </source>
</evidence>
<dbReference type="EMBL" id="CBWP010000063">
    <property type="protein sequence ID" value="CDL39918.1"/>
    <property type="molecule type" value="Genomic_DNA"/>
</dbReference>
<evidence type="ECO:0000313" key="1">
    <source>
        <dbReference type="EMBL" id="CDL39918.1"/>
    </source>
</evidence>
<dbReference type="AlphaFoldDB" id="A0A7G2ISL1"/>
<protein>
    <submittedName>
        <fullName evidence="1">Uncharacterized protein</fullName>
    </submittedName>
</protein>
<organism evidence="1 2">
    <name type="scientific">Citrobacter freundii</name>
    <dbReference type="NCBI Taxonomy" id="546"/>
    <lineage>
        <taxon>Bacteria</taxon>
        <taxon>Pseudomonadati</taxon>
        <taxon>Pseudomonadota</taxon>
        <taxon>Gammaproteobacteria</taxon>
        <taxon>Enterobacterales</taxon>
        <taxon>Enterobacteriaceae</taxon>
        <taxon>Citrobacter</taxon>
        <taxon>Citrobacter freundii complex</taxon>
    </lineage>
</organism>
<dbReference type="Proteomes" id="UP000019194">
    <property type="component" value="Unassembled WGS sequence"/>
</dbReference>
<accession>A0A7G2ISL1</accession>
<name>A0A7G2ISL1_CITFR</name>